<organism evidence="1 2">
    <name type="scientific">Chromobacterium amazonense</name>
    <dbReference type="NCBI Taxonomy" id="1382803"/>
    <lineage>
        <taxon>Bacteria</taxon>
        <taxon>Pseudomonadati</taxon>
        <taxon>Pseudomonadota</taxon>
        <taxon>Betaproteobacteria</taxon>
        <taxon>Neisseriales</taxon>
        <taxon>Chromobacteriaceae</taxon>
        <taxon>Chromobacterium</taxon>
    </lineage>
</organism>
<name>A0ABU8V538_9NEIS</name>
<keyword evidence="2" id="KW-1185">Reference proteome</keyword>
<dbReference type="Proteomes" id="UP001224516">
    <property type="component" value="Unassembled WGS sequence"/>
</dbReference>
<sequence>MTDRWGWIASHYIDEDEDKGFMDIFDLYKPFRNDLRKVNLNYLLQLICYVQRGSSGTFFVELREGVGHVLGKVYKWELHLLAREALIHADSGSTLKPPNKLPDMRDLVKLLSHIRRIPNEISKREVKTPDGVLRSLHPIVHQQKRWQNTGEWDRFYRIFRIYNRDDLRPLLEQVTGVRLSTIYTLAMAIAGSADRGESKYHAGNDYSFLGIPDGERDAFFAMVGADLATLREKIETGQNKTSRKFDESWPYTWNPLEGSPLIRLWPDLPHAYLCPFPELLLRRVTEGLFFDLKDQKGFANPYGKAFEAYVGEVLHAQFFGPLHRVVAEQPYKVSRDQDKHGIDWMVSDPTGHLMFECKTRRMTVDAKAKVDGEALTKALEALADIVVQHYKNVDDALQGKTHWKPDGVPVFPVIVTLEDWYLFTPNVVECITKLAKEKLAKINLAERLETTPFIVTSIAEFEVAGQAIAQIGIGRYCASLVAKPASHFGLGMHAGHAFPDIKVEYKQLFPTSGQEMFGHVGPLKGLLHLTGC</sequence>
<proteinExistence type="predicted"/>
<dbReference type="RefSeq" id="WP_307909428.1">
    <property type="nucleotide sequence ID" value="NZ_JAVFJF020000038.1"/>
</dbReference>
<reference evidence="1 2" key="1">
    <citation type="submission" date="2023-12" db="EMBL/GenBank/DDBJ databases">
        <title>Evaluation and characterization of a potential secondary metabolite violacein from indigenous Chromobacterium amazonense SAM215.</title>
        <authorList>
            <person name="Tarafdar M.R."/>
            <person name="Abedin S.M."/>
            <person name="Atiqua A."/>
            <person name="Saha A."/>
            <person name="Khan S.N."/>
        </authorList>
    </citation>
    <scope>NUCLEOTIDE SEQUENCE [LARGE SCALE GENOMIC DNA]</scope>
    <source>
        <strain evidence="1 2">SAM215</strain>
    </source>
</reference>
<protein>
    <recommendedName>
        <fullName evidence="3">Restriction endonuclease</fullName>
    </recommendedName>
</protein>
<gene>
    <name evidence="1" type="ORF">QCL97_015890</name>
</gene>
<evidence type="ECO:0008006" key="3">
    <source>
        <dbReference type="Google" id="ProtNLM"/>
    </source>
</evidence>
<evidence type="ECO:0000313" key="2">
    <source>
        <dbReference type="Proteomes" id="UP001224516"/>
    </source>
</evidence>
<evidence type="ECO:0000313" key="1">
    <source>
        <dbReference type="EMBL" id="MEJ8676216.1"/>
    </source>
</evidence>
<dbReference type="EMBL" id="JAVFJF020000038">
    <property type="protein sequence ID" value="MEJ8676216.1"/>
    <property type="molecule type" value="Genomic_DNA"/>
</dbReference>
<comment type="caution">
    <text evidence="1">The sequence shown here is derived from an EMBL/GenBank/DDBJ whole genome shotgun (WGS) entry which is preliminary data.</text>
</comment>
<accession>A0ABU8V538</accession>